<keyword evidence="2" id="KW-1185">Reference proteome</keyword>
<organism evidence="1 2">
    <name type="scientific">Synechococcus phage S-SCSM1</name>
    <dbReference type="NCBI Taxonomy" id="2588487"/>
    <lineage>
        <taxon>Viruses</taxon>
        <taxon>Duplodnaviria</taxon>
        <taxon>Heunggongvirae</taxon>
        <taxon>Uroviricota</taxon>
        <taxon>Caudoviricetes</taxon>
        <taxon>Pantevenvirales</taxon>
        <taxon>Kyanoviridae</taxon>
        <taxon>Zhoulongquanvirus</taxon>
        <taxon>Zhoulongquanvirus esscess</taxon>
    </lineage>
</organism>
<proteinExistence type="predicted"/>
<name>A0A6M2ZHU2_9CAUD</name>
<dbReference type="EMBL" id="MK867354">
    <property type="protein sequence ID" value="QFG06482.1"/>
    <property type="molecule type" value="Genomic_DNA"/>
</dbReference>
<sequence length="194" mass="20964">MTSEFEHLQGTKSHPEGELLLGTMCADNVITGIGMQARHSLHYVHLENSGHREGWTLMRNPGVFEIKCGDSVNPESIGLDIECLNGDICLTAPNGRIRLSALDIDIMANGPDTGRGHIKIEANQDIKCKAEGSFDVKAETGFRIYTPNVGNVIANTELFLVSNFIKGLSCASASLAGKTDPINVLQFTTKSSYV</sequence>
<gene>
    <name evidence="1" type="ORF">SSCSM1_218</name>
</gene>
<protein>
    <submittedName>
        <fullName evidence="1">Contractile injection system tube protein</fullName>
    </submittedName>
</protein>
<evidence type="ECO:0000313" key="1">
    <source>
        <dbReference type="EMBL" id="QFG06482.1"/>
    </source>
</evidence>
<dbReference type="Proteomes" id="UP000515683">
    <property type="component" value="Segment"/>
</dbReference>
<evidence type="ECO:0000313" key="2">
    <source>
        <dbReference type="Proteomes" id="UP000515683"/>
    </source>
</evidence>
<reference evidence="1" key="1">
    <citation type="submission" date="2019-04" db="EMBL/GenBank/DDBJ databases">
        <title>Genomic and proteomic characterization of cyanophage S-SCSM1 provides new insights into understanding the viral gene diversity and phage-host interactions.</title>
        <authorList>
            <person name="Wang Q."/>
            <person name="Xu Y."/>
            <person name="Jiao N."/>
            <person name="Zhang R."/>
        </authorList>
    </citation>
    <scope>NUCLEOTIDE SEQUENCE [LARGE SCALE GENOMIC DNA]</scope>
</reference>
<accession>A0A6M2ZHU2</accession>